<evidence type="ECO:0000313" key="1">
    <source>
        <dbReference type="EMBL" id="KAK1460511.1"/>
    </source>
</evidence>
<keyword evidence="2" id="KW-1185">Reference proteome</keyword>
<reference evidence="1" key="1">
    <citation type="submission" date="2016-11" db="EMBL/GenBank/DDBJ databases">
        <title>The genome sequence of Colletotrichum cuscutae.</title>
        <authorList>
            <person name="Baroncelli R."/>
        </authorList>
    </citation>
    <scope>NUCLEOTIDE SEQUENCE</scope>
    <source>
        <strain evidence="1">IMI 304802</strain>
    </source>
</reference>
<name>A0AAI9XUE3_9PEZI</name>
<dbReference type="EMBL" id="MPDP01000273">
    <property type="protein sequence ID" value="KAK1460511.1"/>
    <property type="molecule type" value="Genomic_DNA"/>
</dbReference>
<dbReference type="Proteomes" id="UP001239213">
    <property type="component" value="Unassembled WGS sequence"/>
</dbReference>
<protein>
    <submittedName>
        <fullName evidence="1">Uncharacterized protein</fullName>
    </submittedName>
</protein>
<proteinExistence type="predicted"/>
<evidence type="ECO:0000313" key="2">
    <source>
        <dbReference type="Proteomes" id="UP001239213"/>
    </source>
</evidence>
<accession>A0AAI9XUE3</accession>
<gene>
    <name evidence="1" type="ORF">CCUS01_08858</name>
</gene>
<comment type="caution">
    <text evidence="1">The sequence shown here is derived from an EMBL/GenBank/DDBJ whole genome shotgun (WGS) entry which is preliminary data.</text>
</comment>
<dbReference type="AlphaFoldDB" id="A0AAI9XUE3"/>
<organism evidence="1 2">
    <name type="scientific">Colletotrichum cuscutae</name>
    <dbReference type="NCBI Taxonomy" id="1209917"/>
    <lineage>
        <taxon>Eukaryota</taxon>
        <taxon>Fungi</taxon>
        <taxon>Dikarya</taxon>
        <taxon>Ascomycota</taxon>
        <taxon>Pezizomycotina</taxon>
        <taxon>Sordariomycetes</taxon>
        <taxon>Hypocreomycetidae</taxon>
        <taxon>Glomerellales</taxon>
        <taxon>Glomerellaceae</taxon>
        <taxon>Colletotrichum</taxon>
        <taxon>Colletotrichum acutatum species complex</taxon>
    </lineage>
</organism>
<sequence length="42" mass="4794">MAFGHTRNGCLGRRSSPVTVDPRWSCWVTSMLSGFVLPLWHF</sequence>